<keyword evidence="4 8" id="KW-0812">Transmembrane</keyword>
<feature type="transmembrane region" description="Helical" evidence="8">
    <location>
        <begin position="20"/>
        <end position="41"/>
    </location>
</feature>
<comment type="similarity">
    <text evidence="2">Belongs to the MscS (TC 1.A.23) family.</text>
</comment>
<dbReference type="InterPro" id="IPR011066">
    <property type="entry name" value="MscS_channel_C_sf"/>
</dbReference>
<accession>A0A0F9L8B7</accession>
<feature type="transmembrane region" description="Helical" evidence="8">
    <location>
        <begin position="172"/>
        <end position="190"/>
    </location>
</feature>
<comment type="caution">
    <text evidence="12">The sequence shown here is derived from an EMBL/GenBank/DDBJ whole genome shotgun (WGS) entry which is preliminary data.</text>
</comment>
<dbReference type="PANTHER" id="PTHR30566">
    <property type="entry name" value="YNAI-RELATED MECHANOSENSITIVE ION CHANNEL"/>
    <property type="match status" value="1"/>
</dbReference>
<dbReference type="Pfam" id="PF21082">
    <property type="entry name" value="MS_channel_3rd"/>
    <property type="match status" value="1"/>
</dbReference>
<gene>
    <name evidence="12" type="ORF">LCGC14_1611670</name>
</gene>
<dbReference type="Gene3D" id="2.30.30.60">
    <property type="match status" value="1"/>
</dbReference>
<evidence type="ECO:0000256" key="7">
    <source>
        <dbReference type="SAM" id="MobiDB-lite"/>
    </source>
</evidence>
<dbReference type="AlphaFoldDB" id="A0A0F9L8B7"/>
<dbReference type="Pfam" id="PF21088">
    <property type="entry name" value="MS_channel_1st"/>
    <property type="match status" value="1"/>
</dbReference>
<feature type="domain" description="Mechanosensitive ion channel transmembrane helices 2/3" evidence="11">
    <location>
        <begin position="151"/>
        <end position="191"/>
    </location>
</feature>
<dbReference type="Pfam" id="PF00924">
    <property type="entry name" value="MS_channel_2nd"/>
    <property type="match status" value="1"/>
</dbReference>
<protein>
    <submittedName>
        <fullName evidence="12">Uncharacterized protein</fullName>
    </submittedName>
</protein>
<feature type="region of interest" description="Disordered" evidence="7">
    <location>
        <begin position="366"/>
        <end position="406"/>
    </location>
</feature>
<feature type="compositionally biased region" description="Basic and acidic residues" evidence="7">
    <location>
        <begin position="374"/>
        <end position="390"/>
    </location>
</feature>
<dbReference type="InterPro" id="IPR049278">
    <property type="entry name" value="MS_channel_C"/>
</dbReference>
<organism evidence="12">
    <name type="scientific">marine sediment metagenome</name>
    <dbReference type="NCBI Taxonomy" id="412755"/>
    <lineage>
        <taxon>unclassified sequences</taxon>
        <taxon>metagenomes</taxon>
        <taxon>ecological metagenomes</taxon>
    </lineage>
</organism>
<dbReference type="Gene3D" id="3.30.70.100">
    <property type="match status" value="1"/>
</dbReference>
<proteinExistence type="inferred from homology"/>
<evidence type="ECO:0000259" key="10">
    <source>
        <dbReference type="Pfam" id="PF21082"/>
    </source>
</evidence>
<keyword evidence="5 8" id="KW-1133">Transmembrane helix</keyword>
<evidence type="ECO:0000256" key="3">
    <source>
        <dbReference type="ARBA" id="ARBA00022475"/>
    </source>
</evidence>
<evidence type="ECO:0000256" key="8">
    <source>
        <dbReference type="SAM" id="Phobius"/>
    </source>
</evidence>
<dbReference type="SUPFAM" id="SSF82861">
    <property type="entry name" value="Mechanosensitive channel protein MscS (YggB), transmembrane region"/>
    <property type="match status" value="1"/>
</dbReference>
<evidence type="ECO:0000259" key="11">
    <source>
        <dbReference type="Pfam" id="PF21088"/>
    </source>
</evidence>
<evidence type="ECO:0000256" key="4">
    <source>
        <dbReference type="ARBA" id="ARBA00022692"/>
    </source>
</evidence>
<sequence>MADFWALFANVWAADFLGMAAWQILAGALILLLFLVLRKIFAKFVIARIRSLTQRTKTDLDDKILDALEEPLKLIPIALGFFFMVQWFSLPPDTAEIILTVSQTLIAAVMFWALYNIITPLSTLLEKLLASLTSKSETLFAEEFINLIIKGLRIIIVAVGLIVVLSQWGINVLPLLTGLGIMGMAVAFAAKDTIENIFGGIKLLFDGTFKRGDWIMTPSIEGTVAEIGIATTKIRTFAKAMQSIPNRILAEEPITNWSRMTHRRVKMTIGVEYRTTSVQIENIINRIRDYLANSPDIADPPAVPQMVHLVEFGASSIDFSLYYFTKTKNWADWRRIRHENMIEFIRIIEDEGAGFAFPSQSIYLESTPENAGKQMEERDCYERTTEDSRKSGPGMSDLTEDDGDGG</sequence>
<dbReference type="GO" id="GO:0055085">
    <property type="term" value="P:transmembrane transport"/>
    <property type="evidence" value="ECO:0007669"/>
    <property type="project" value="InterPro"/>
</dbReference>
<name>A0A0F9L8B7_9ZZZZ</name>
<evidence type="ECO:0000256" key="5">
    <source>
        <dbReference type="ARBA" id="ARBA00022989"/>
    </source>
</evidence>
<feature type="transmembrane region" description="Helical" evidence="8">
    <location>
        <begin position="144"/>
        <end position="166"/>
    </location>
</feature>
<feature type="transmembrane region" description="Helical" evidence="8">
    <location>
        <begin position="97"/>
        <end position="118"/>
    </location>
</feature>
<feature type="domain" description="Mechanosensitive ion channel MscS" evidence="9">
    <location>
        <begin position="192"/>
        <end position="259"/>
    </location>
</feature>
<keyword evidence="3" id="KW-1003">Cell membrane</keyword>
<dbReference type="InterPro" id="IPR049142">
    <property type="entry name" value="MS_channel_1st"/>
</dbReference>
<dbReference type="InterPro" id="IPR006685">
    <property type="entry name" value="MscS_channel_2nd"/>
</dbReference>
<dbReference type="PANTHER" id="PTHR30566:SF5">
    <property type="entry name" value="MECHANOSENSITIVE ION CHANNEL PROTEIN 1, MITOCHONDRIAL-RELATED"/>
    <property type="match status" value="1"/>
</dbReference>
<dbReference type="InterPro" id="IPR011014">
    <property type="entry name" value="MscS_channel_TM-2"/>
</dbReference>
<dbReference type="EMBL" id="LAZR01013053">
    <property type="protein sequence ID" value="KKM23785.1"/>
    <property type="molecule type" value="Genomic_DNA"/>
</dbReference>
<feature type="domain" description="Mechanosensitive ion channel MscS C-terminal" evidence="10">
    <location>
        <begin position="265"/>
        <end position="354"/>
    </location>
</feature>
<dbReference type="SUPFAM" id="SSF82689">
    <property type="entry name" value="Mechanosensitive channel protein MscS (YggB), C-terminal domain"/>
    <property type="match status" value="1"/>
</dbReference>
<reference evidence="12" key="1">
    <citation type="journal article" date="2015" name="Nature">
        <title>Complex archaea that bridge the gap between prokaryotes and eukaryotes.</title>
        <authorList>
            <person name="Spang A."/>
            <person name="Saw J.H."/>
            <person name="Jorgensen S.L."/>
            <person name="Zaremba-Niedzwiedzka K."/>
            <person name="Martijn J."/>
            <person name="Lind A.E."/>
            <person name="van Eijk R."/>
            <person name="Schleper C."/>
            <person name="Guy L."/>
            <person name="Ettema T.J."/>
        </authorList>
    </citation>
    <scope>NUCLEOTIDE SEQUENCE</scope>
</reference>
<evidence type="ECO:0000256" key="6">
    <source>
        <dbReference type="ARBA" id="ARBA00023136"/>
    </source>
</evidence>
<dbReference type="InterPro" id="IPR010920">
    <property type="entry name" value="LSM_dom_sf"/>
</dbReference>
<evidence type="ECO:0000256" key="1">
    <source>
        <dbReference type="ARBA" id="ARBA00004651"/>
    </source>
</evidence>
<dbReference type="GO" id="GO:0005886">
    <property type="term" value="C:plasma membrane"/>
    <property type="evidence" value="ECO:0007669"/>
    <property type="project" value="UniProtKB-SubCell"/>
</dbReference>
<evidence type="ECO:0000313" key="12">
    <source>
        <dbReference type="EMBL" id="KKM23785.1"/>
    </source>
</evidence>
<dbReference type="Gene3D" id="1.10.287.1260">
    <property type="match status" value="1"/>
</dbReference>
<dbReference type="SUPFAM" id="SSF50182">
    <property type="entry name" value="Sm-like ribonucleoproteins"/>
    <property type="match status" value="1"/>
</dbReference>
<keyword evidence="6 8" id="KW-0472">Membrane</keyword>
<evidence type="ECO:0000259" key="9">
    <source>
        <dbReference type="Pfam" id="PF00924"/>
    </source>
</evidence>
<dbReference type="InterPro" id="IPR023408">
    <property type="entry name" value="MscS_beta-dom_sf"/>
</dbReference>
<evidence type="ECO:0000256" key="2">
    <source>
        <dbReference type="ARBA" id="ARBA00008017"/>
    </source>
</evidence>
<comment type="subcellular location">
    <subcellularLocation>
        <location evidence="1">Cell membrane</location>
        <topology evidence="1">Multi-pass membrane protein</topology>
    </subcellularLocation>
</comment>